<dbReference type="Gene3D" id="1.10.3230.30">
    <property type="entry name" value="Phage gp6-like head-tail connector protein"/>
    <property type="match status" value="1"/>
</dbReference>
<evidence type="ECO:0000313" key="1">
    <source>
        <dbReference type="EMBL" id="MFD2869059.1"/>
    </source>
</evidence>
<dbReference type="NCBIfam" id="TIGR01560">
    <property type="entry name" value="put_DNA_pack"/>
    <property type="match status" value="1"/>
</dbReference>
<name>A0ABW5Y246_9BACL</name>
<gene>
    <name evidence="1" type="ORF">ACFSY7_11200</name>
</gene>
<evidence type="ECO:0000313" key="2">
    <source>
        <dbReference type="Proteomes" id="UP001597568"/>
    </source>
</evidence>
<proteinExistence type="predicted"/>
<keyword evidence="2" id="KW-1185">Reference proteome</keyword>
<reference evidence="2" key="1">
    <citation type="journal article" date="2019" name="Int. J. Syst. Evol. Microbiol.">
        <title>The Global Catalogue of Microorganisms (GCM) 10K type strain sequencing project: providing services to taxonomists for standard genome sequencing and annotation.</title>
        <authorList>
            <consortium name="The Broad Institute Genomics Platform"/>
            <consortium name="The Broad Institute Genome Sequencing Center for Infectious Disease"/>
            <person name="Wu L."/>
            <person name="Ma J."/>
        </authorList>
    </citation>
    <scope>NUCLEOTIDE SEQUENCE [LARGE SCALE GENOMIC DNA]</scope>
    <source>
        <strain evidence="2">KCTC 33522</strain>
    </source>
</reference>
<dbReference type="Proteomes" id="UP001597568">
    <property type="component" value="Unassembled WGS sequence"/>
</dbReference>
<comment type="caution">
    <text evidence="1">The sequence shown here is derived from an EMBL/GenBank/DDBJ whole genome shotgun (WGS) entry which is preliminary data.</text>
</comment>
<dbReference type="EMBL" id="JBHUOR010000095">
    <property type="protein sequence ID" value="MFD2869059.1"/>
    <property type="molecule type" value="Genomic_DNA"/>
</dbReference>
<accession>A0ABW5Y246</accession>
<protein>
    <submittedName>
        <fullName evidence="1">Head-tail connector protein</fullName>
    </submittedName>
</protein>
<dbReference type="InterPro" id="IPR021146">
    <property type="entry name" value="Phage_gp6-like_head-tail"/>
</dbReference>
<dbReference type="RefSeq" id="WP_380147893.1">
    <property type="nucleotide sequence ID" value="NZ_JBHUOR010000095.1"/>
</dbReference>
<sequence length="96" mass="11099">MAELNTDLSSLELLKNSMRVEWAEDDGLIKGLLTAAESYISNAVAGDKLEEMKKDEIFKIATSMLTQYWYKNREYDARQHVPAYITSFIQQLRGKY</sequence>
<dbReference type="InterPro" id="IPR006450">
    <property type="entry name" value="Phage_HK97_gp6-like"/>
</dbReference>
<dbReference type="Pfam" id="PF05135">
    <property type="entry name" value="Phage_connect_1"/>
    <property type="match status" value="1"/>
</dbReference>
<dbReference type="CDD" id="cd08054">
    <property type="entry name" value="gp6"/>
    <property type="match status" value="1"/>
</dbReference>
<organism evidence="1 2">
    <name type="scientific">Kurthia populi</name>
    <dbReference type="NCBI Taxonomy" id="1562132"/>
    <lineage>
        <taxon>Bacteria</taxon>
        <taxon>Bacillati</taxon>
        <taxon>Bacillota</taxon>
        <taxon>Bacilli</taxon>
        <taxon>Bacillales</taxon>
        <taxon>Caryophanaceae</taxon>
        <taxon>Kurthia</taxon>
    </lineage>
</organism>